<feature type="compositionally biased region" description="Polar residues" evidence="1">
    <location>
        <begin position="66"/>
        <end position="78"/>
    </location>
</feature>
<protein>
    <submittedName>
        <fullName evidence="2">Uncharacterized protein</fullName>
    </submittedName>
</protein>
<comment type="caution">
    <text evidence="2">The sequence shown here is derived from an EMBL/GenBank/DDBJ whole genome shotgun (WGS) entry which is preliminary data.</text>
</comment>
<keyword evidence="3" id="KW-1185">Reference proteome</keyword>
<feature type="region of interest" description="Disordered" evidence="1">
    <location>
        <begin position="57"/>
        <end position="135"/>
    </location>
</feature>
<accession>A0A841ABE9</accession>
<evidence type="ECO:0000313" key="2">
    <source>
        <dbReference type="EMBL" id="MBB5830560.1"/>
    </source>
</evidence>
<evidence type="ECO:0000313" key="3">
    <source>
        <dbReference type="Proteomes" id="UP000588158"/>
    </source>
</evidence>
<name>A0A841ABE9_9MICO</name>
<organism evidence="2 3">
    <name type="scientific">Brachybacterium aquaticum</name>
    <dbReference type="NCBI Taxonomy" id="1432564"/>
    <lineage>
        <taxon>Bacteria</taxon>
        <taxon>Bacillati</taxon>
        <taxon>Actinomycetota</taxon>
        <taxon>Actinomycetes</taxon>
        <taxon>Micrococcales</taxon>
        <taxon>Dermabacteraceae</taxon>
        <taxon>Brachybacterium</taxon>
    </lineage>
</organism>
<feature type="compositionally biased region" description="Low complexity" evidence="1">
    <location>
        <begin position="11"/>
        <end position="30"/>
    </location>
</feature>
<dbReference type="EMBL" id="JACHLZ010000001">
    <property type="protein sequence ID" value="MBB5830560.1"/>
    <property type="molecule type" value="Genomic_DNA"/>
</dbReference>
<dbReference type="RefSeq" id="WP_246375120.1">
    <property type="nucleotide sequence ID" value="NZ_JACHLZ010000001.1"/>
</dbReference>
<dbReference type="Proteomes" id="UP000588158">
    <property type="component" value="Unassembled WGS sequence"/>
</dbReference>
<reference evidence="2 3" key="1">
    <citation type="submission" date="2020-08" db="EMBL/GenBank/DDBJ databases">
        <title>Sequencing the genomes of 1000 actinobacteria strains.</title>
        <authorList>
            <person name="Klenk H.-P."/>
        </authorList>
    </citation>
    <scope>NUCLEOTIDE SEQUENCE [LARGE SCALE GENOMIC DNA]</scope>
    <source>
        <strain evidence="2 3">DSM 28796</strain>
    </source>
</reference>
<proteinExistence type="predicted"/>
<feature type="region of interest" description="Disordered" evidence="1">
    <location>
        <begin position="1"/>
        <end position="30"/>
    </location>
</feature>
<feature type="compositionally biased region" description="Acidic residues" evidence="1">
    <location>
        <begin position="84"/>
        <end position="95"/>
    </location>
</feature>
<dbReference type="AlphaFoldDB" id="A0A841ABE9"/>
<sequence>MGDPLITARKSSSTSTTSTTETTCTTSTTAGLARRLRTGMALAAGAALLGLSACGAADTGAETPSAGGSSAQEQTTAPSAGAEESADGSDEDTGSAEDSGSATDGEADEQDGAGADEGAGDEGDGQDSGASGDRTRILLVTDLGITEEEDTTGDGPIVLENDRLAALLGDPFGSTVECAEPLTLETGSTSGCVGPTSLDDTAPTREWVASAVYVPHEDGFEHGYRSAVLFSTGVELPAGASALTQGNVSLTGVGMGSMFGAEPLSAEELEEATFQTLTSDNAYVPVADMADWTGVTCEDGMDFDDFATVDCTAELADGGYWQLKVAPGTFADNDQGLLVGIGSPGDL</sequence>
<gene>
    <name evidence="2" type="ORF">HNR70_000373</name>
</gene>
<evidence type="ECO:0000256" key="1">
    <source>
        <dbReference type="SAM" id="MobiDB-lite"/>
    </source>
</evidence>